<sequence length="51" mass="5677">MNDNTPLEQFSALDDWAPSAPVWRPYVQERASTPRTAECQAAEPGASTWAR</sequence>
<organism evidence="1 2">
    <name type="scientific">Caballeronia telluris</name>
    <dbReference type="NCBI Taxonomy" id="326475"/>
    <lineage>
        <taxon>Bacteria</taxon>
        <taxon>Pseudomonadati</taxon>
        <taxon>Pseudomonadota</taxon>
        <taxon>Betaproteobacteria</taxon>
        <taxon>Burkholderiales</taxon>
        <taxon>Burkholderiaceae</taxon>
        <taxon>Caballeronia</taxon>
    </lineage>
</organism>
<dbReference type="AlphaFoldDB" id="A0A158F3G7"/>
<gene>
    <name evidence="1" type="ORF">AWB66_00553</name>
</gene>
<proteinExistence type="predicted"/>
<keyword evidence="2" id="KW-1185">Reference proteome</keyword>
<reference evidence="1" key="1">
    <citation type="submission" date="2016-01" db="EMBL/GenBank/DDBJ databases">
        <authorList>
            <person name="Peeters Charlotte."/>
        </authorList>
    </citation>
    <scope>NUCLEOTIDE SEQUENCE</scope>
    <source>
        <strain evidence="1">LMG 22936</strain>
    </source>
</reference>
<comment type="caution">
    <text evidence="1">The sequence shown here is derived from an EMBL/GenBank/DDBJ whole genome shotgun (WGS) entry which is preliminary data.</text>
</comment>
<name>A0A158F3G7_9BURK</name>
<evidence type="ECO:0000313" key="1">
    <source>
        <dbReference type="EMBL" id="SAL14398.1"/>
    </source>
</evidence>
<accession>A0A158F3G7</accession>
<protein>
    <submittedName>
        <fullName evidence="1">Uncharacterized protein</fullName>
    </submittedName>
</protein>
<dbReference type="EMBL" id="FCNZ02000001">
    <property type="protein sequence ID" value="SAL14398.1"/>
    <property type="molecule type" value="Genomic_DNA"/>
</dbReference>
<evidence type="ECO:0000313" key="2">
    <source>
        <dbReference type="Proteomes" id="UP000054717"/>
    </source>
</evidence>
<dbReference type="Proteomes" id="UP000054717">
    <property type="component" value="Unassembled WGS sequence"/>
</dbReference>